<reference evidence="5 6" key="1">
    <citation type="submission" date="2023-08" db="EMBL/GenBank/DDBJ databases">
        <authorList>
            <person name="Folkvardsen B D."/>
            <person name="Norman A."/>
        </authorList>
    </citation>
    <scope>NUCLEOTIDE SEQUENCE [LARGE SCALE GENOMIC DNA]</scope>
    <source>
        <strain evidence="5 6">Mu0050</strain>
    </source>
</reference>
<dbReference type="InterPro" id="IPR023213">
    <property type="entry name" value="CAT-like_dom_sf"/>
</dbReference>
<dbReference type="Gene3D" id="3.30.559.30">
    <property type="entry name" value="Nonribosomal peptide synthetase, condensation domain"/>
    <property type="match status" value="2"/>
</dbReference>
<keyword evidence="3" id="KW-0597">Phosphoprotein</keyword>
<dbReference type="InterPro" id="IPR020806">
    <property type="entry name" value="PKS_PP-bd"/>
</dbReference>
<dbReference type="PROSITE" id="PS50075">
    <property type="entry name" value="CARRIER"/>
    <property type="match status" value="1"/>
</dbReference>
<name>A0ABM9MC74_9MYCO</name>
<dbReference type="CDD" id="cd05930">
    <property type="entry name" value="A_NRPS"/>
    <property type="match status" value="1"/>
</dbReference>
<gene>
    <name evidence="5" type="ORF">MU0050_001675</name>
</gene>
<dbReference type="SUPFAM" id="SSF52777">
    <property type="entry name" value="CoA-dependent acyltransferases"/>
    <property type="match status" value="4"/>
</dbReference>
<keyword evidence="6" id="KW-1185">Reference proteome</keyword>
<comment type="cofactor">
    <cofactor evidence="1">
        <name>pantetheine 4'-phosphate</name>
        <dbReference type="ChEBI" id="CHEBI:47942"/>
    </cofactor>
</comment>
<dbReference type="RefSeq" id="WP_316515959.1">
    <property type="nucleotide sequence ID" value="NZ_OY726395.1"/>
</dbReference>
<evidence type="ECO:0000259" key="4">
    <source>
        <dbReference type="PROSITE" id="PS50075"/>
    </source>
</evidence>
<evidence type="ECO:0000256" key="2">
    <source>
        <dbReference type="ARBA" id="ARBA00022450"/>
    </source>
</evidence>
<dbReference type="EMBL" id="OY726395">
    <property type="protein sequence ID" value="CAJ1581702.1"/>
    <property type="molecule type" value="Genomic_DNA"/>
</dbReference>
<sequence>MTAADQSKQAPAIEDVIALSPLQQGLFSMTTLAGTDADGRPDPYVIAMAADVTGVLDAALLRECAALMLARHPNLRASFFRGNLSRTVQVVPVAVEVPWTHRRANDAEEAAALEAAERSRPFDLAHGPAIRFLLVELPQQRWRLAVMAHHIIIDGWSLPLFVGELITLYRAGGDPAALPTSPRPYRDYIGWLAARDQQASRAVWQRHLGGLAGPTLLTPALTDVEPAPGLPSRSEVRLDRAATTALAEAARARRVTLNTLVQMAWATVLSVFTDRHDVVFGMTVSGRPDELSGVESMVGLFINTVPLRVTLDPRCSVGEQCTALQRTAAELREHSYLAHNELRGIAGVGELFDSLLVYENFPPGGLVGGGEFTANGATFTPAALESLSHFPVTIAAHLTDGELTVLVETLEGALGTVDPAELGRRVIATTQDLIALWDNPLRAVGTLFAEEVDRIRAAAQPGAAAVAPDTAEGVHLRFAQIAARHPDAVALSHDQGELSYAELDRAADRLAAVLLDRGVGAESPVAINLPRGPQYVIAMFAVLKAGGMIVPLDPTMPAERIADIVAQSNAQVVIDSDWPAAAEDPPAGYRPARTTGEQAAYAVFTSGTTGKPKGVIGTHGAVLAYAADHAVKVLTPAATRLGRPLRIAHAWSFTFDAAWQPLAGLLDGHGVHIVGDAVQRDAEALVDLIDRHDVDLIDTTPSMFAQLYNVGLLTRVPLTVLALGGEAIGIGTWRNIREACERTGMAAYNCYGPTETTVEAVVAPIAEYPQPTIGRTNIGTGAQVLDSWLRPVPDGVAGELYLSGAQATRGYLGRPGETAGRFVADPANPGARMYRTGDVVRRGPSGELYYLGRSDDQVKIRGYRVEPGEITAALLAHPLVQTAHVAVRAHRSGPRLIAYAGTGGTELPVAEVRAMLTARLPRYLVPHRIVVLDELPLTAHGKVDERALAAADGDTDDGPIATPETATEAALAEVVAELLETPTVDVAADLLAMGLDSIVALSVVQAARRRGIPLRARLMLECASIRELAAAIDAEPAEPEAAADGAAATGPIPVLPNVHWLYEYGSPRRLAQTEAIRLPQGTTGAQLRAVLDTIVAGHEVLRCRLDLDTMTLVPNPDAVEVFSEVRAEGDLAAAVVEQTSRSVESLDPQQGRLLSAVWVRTDDGPGVLVLTAHVLALDPASWRILLGELDAGWHALAGGHQPVAVREHTGYRQWSHRLGERALKLDTCEFWLSQLRGEDPDLGARRVRPETDRAANLQVSLSISDDDVTERLLAATTPMTDLLAAAAARMVTAWRRRRGQATPTPLLAVETHGRADAVVDPDGRTDTGETVGLFSAIYPVRVAPTTGLPQIPGDGIDYGLLRYLRPDTAAQLRAHAEPQIMLNYLGRTEAARGGAAELDRGLLAGASLLPEPDLAVLHELTITAAVMLDPNTGAPRVATQWRALPDIFTADDIAVLQSLWEDALTDVAREVAP</sequence>
<protein>
    <submittedName>
        <fullName evidence="5">Amino acid adenylation domain-containing protein</fullName>
    </submittedName>
</protein>
<proteinExistence type="predicted"/>
<dbReference type="Pfam" id="PF00501">
    <property type="entry name" value="AMP-binding"/>
    <property type="match status" value="1"/>
</dbReference>
<dbReference type="PANTHER" id="PTHR45527">
    <property type="entry name" value="NONRIBOSOMAL PEPTIDE SYNTHETASE"/>
    <property type="match status" value="1"/>
</dbReference>
<dbReference type="Pfam" id="PF13193">
    <property type="entry name" value="AMP-binding_C"/>
    <property type="match status" value="1"/>
</dbReference>
<dbReference type="Gene3D" id="3.40.50.12780">
    <property type="entry name" value="N-terminal domain of ligase-like"/>
    <property type="match status" value="1"/>
</dbReference>
<evidence type="ECO:0000256" key="3">
    <source>
        <dbReference type="ARBA" id="ARBA00022553"/>
    </source>
</evidence>
<evidence type="ECO:0000313" key="5">
    <source>
        <dbReference type="EMBL" id="CAJ1581702.1"/>
    </source>
</evidence>
<dbReference type="PANTHER" id="PTHR45527:SF1">
    <property type="entry name" value="FATTY ACID SYNTHASE"/>
    <property type="match status" value="1"/>
</dbReference>
<dbReference type="InterPro" id="IPR000873">
    <property type="entry name" value="AMP-dep_synth/lig_dom"/>
</dbReference>
<dbReference type="InterPro" id="IPR010071">
    <property type="entry name" value="AA_adenyl_dom"/>
</dbReference>
<dbReference type="SMART" id="SM00823">
    <property type="entry name" value="PKS_PP"/>
    <property type="match status" value="1"/>
</dbReference>
<accession>A0ABM9MC74</accession>
<dbReference type="SUPFAM" id="SSF47336">
    <property type="entry name" value="ACP-like"/>
    <property type="match status" value="1"/>
</dbReference>
<evidence type="ECO:0000313" key="6">
    <source>
        <dbReference type="Proteomes" id="UP001190466"/>
    </source>
</evidence>
<dbReference type="NCBIfam" id="TIGR01733">
    <property type="entry name" value="AA-adenyl-dom"/>
    <property type="match status" value="1"/>
</dbReference>
<dbReference type="Gene3D" id="1.10.1200.10">
    <property type="entry name" value="ACP-like"/>
    <property type="match status" value="1"/>
</dbReference>
<dbReference type="InterPro" id="IPR025110">
    <property type="entry name" value="AMP-bd_C"/>
</dbReference>
<dbReference type="Gene3D" id="3.30.559.10">
    <property type="entry name" value="Chloramphenicol acetyltransferase-like domain"/>
    <property type="match status" value="2"/>
</dbReference>
<feature type="domain" description="Carrier" evidence="4">
    <location>
        <begin position="962"/>
        <end position="1036"/>
    </location>
</feature>
<evidence type="ECO:0000256" key="1">
    <source>
        <dbReference type="ARBA" id="ARBA00001957"/>
    </source>
</evidence>
<dbReference type="Pfam" id="PF00668">
    <property type="entry name" value="Condensation"/>
    <property type="match status" value="2"/>
</dbReference>
<keyword evidence="2" id="KW-0596">Phosphopantetheine</keyword>
<dbReference type="InterPro" id="IPR001242">
    <property type="entry name" value="Condensation_dom"/>
</dbReference>
<dbReference type="Pfam" id="PF00550">
    <property type="entry name" value="PP-binding"/>
    <property type="match status" value="1"/>
</dbReference>
<dbReference type="Gene3D" id="3.30.300.30">
    <property type="match status" value="1"/>
</dbReference>
<dbReference type="SUPFAM" id="SSF56801">
    <property type="entry name" value="Acetyl-CoA synthetase-like"/>
    <property type="match status" value="1"/>
</dbReference>
<dbReference type="InterPro" id="IPR042099">
    <property type="entry name" value="ANL_N_sf"/>
</dbReference>
<organism evidence="5 6">
    <name type="scientific">[Mycobacterium] wendilense</name>
    <dbReference type="NCBI Taxonomy" id="3064284"/>
    <lineage>
        <taxon>Bacteria</taxon>
        <taxon>Bacillati</taxon>
        <taxon>Actinomycetota</taxon>
        <taxon>Actinomycetes</taxon>
        <taxon>Mycobacteriales</taxon>
        <taxon>Mycobacteriaceae</taxon>
        <taxon>Mycolicibacter</taxon>
    </lineage>
</organism>
<dbReference type="InterPro" id="IPR009081">
    <property type="entry name" value="PP-bd_ACP"/>
</dbReference>
<dbReference type="InterPro" id="IPR045851">
    <property type="entry name" value="AMP-bd_C_sf"/>
</dbReference>
<dbReference type="Proteomes" id="UP001190466">
    <property type="component" value="Chromosome"/>
</dbReference>
<dbReference type="InterPro" id="IPR036736">
    <property type="entry name" value="ACP-like_sf"/>
</dbReference>